<dbReference type="AlphaFoldDB" id="A0A7W7Y214"/>
<dbReference type="InterPro" id="IPR038379">
    <property type="entry name" value="SecE_sf"/>
</dbReference>
<keyword evidence="2 9" id="KW-0813">Transport</keyword>
<dbReference type="Gene3D" id="1.20.5.1030">
    <property type="entry name" value="Preprotein translocase secy subunit"/>
    <property type="match status" value="1"/>
</dbReference>
<feature type="transmembrane region" description="Helical" evidence="9">
    <location>
        <begin position="20"/>
        <end position="38"/>
    </location>
</feature>
<keyword evidence="8 9" id="KW-0472">Membrane</keyword>
<dbReference type="PANTHER" id="PTHR33910">
    <property type="entry name" value="PROTEIN TRANSLOCASE SUBUNIT SECE"/>
    <property type="match status" value="1"/>
</dbReference>
<dbReference type="GO" id="GO:0009306">
    <property type="term" value="P:protein secretion"/>
    <property type="evidence" value="ECO:0007669"/>
    <property type="project" value="UniProtKB-UniRule"/>
</dbReference>
<comment type="caution">
    <text evidence="10">The sequence shown here is derived from an EMBL/GenBank/DDBJ whole genome shotgun (WGS) entry which is preliminary data.</text>
</comment>
<dbReference type="InterPro" id="IPR001901">
    <property type="entry name" value="Translocase_SecE/Sec61-g"/>
</dbReference>
<keyword evidence="3 9" id="KW-1003">Cell membrane</keyword>
<dbReference type="GO" id="GO:0008320">
    <property type="term" value="F:protein transmembrane transporter activity"/>
    <property type="evidence" value="ECO:0007669"/>
    <property type="project" value="UniProtKB-UniRule"/>
</dbReference>
<evidence type="ECO:0000256" key="5">
    <source>
        <dbReference type="ARBA" id="ARBA00022927"/>
    </source>
</evidence>
<evidence type="ECO:0000256" key="2">
    <source>
        <dbReference type="ARBA" id="ARBA00022448"/>
    </source>
</evidence>
<evidence type="ECO:0000256" key="8">
    <source>
        <dbReference type="ARBA" id="ARBA00023136"/>
    </source>
</evidence>
<comment type="similarity">
    <text evidence="9">Belongs to the SecE/SEC61-gamma family.</text>
</comment>
<dbReference type="EMBL" id="JACHHX010000026">
    <property type="protein sequence ID" value="MBB5016658.1"/>
    <property type="molecule type" value="Genomic_DNA"/>
</dbReference>
<comment type="subunit">
    <text evidence="9">Component of the Sec protein translocase complex. Heterotrimer consisting of SecY, SecE and SecG subunits. The heterotrimers can form oligomers, although 1 heterotrimer is thought to be able to translocate proteins. Interacts with the ribosome. Interacts with SecDF, and other proteins may be involved. Interacts with SecA.</text>
</comment>
<dbReference type="PRINTS" id="PR01650">
    <property type="entry name" value="SECETRNLCASE"/>
</dbReference>
<evidence type="ECO:0000256" key="6">
    <source>
        <dbReference type="ARBA" id="ARBA00022989"/>
    </source>
</evidence>
<name>A0A7W7Y214_9GAMM</name>
<reference evidence="10 11" key="1">
    <citation type="submission" date="2020-08" db="EMBL/GenBank/DDBJ databases">
        <title>Genomic Encyclopedia of Type Strains, Phase IV (KMG-IV): sequencing the most valuable type-strain genomes for metagenomic binning, comparative biology and taxonomic classification.</title>
        <authorList>
            <person name="Goeker M."/>
        </authorList>
    </citation>
    <scope>NUCLEOTIDE SEQUENCE [LARGE SCALE GENOMIC DNA]</scope>
    <source>
        <strain evidence="10 11">DSM 25897</strain>
    </source>
</reference>
<comment type="caution">
    <text evidence="9">Lacks conserved residue(s) required for the propagation of feature annotation.</text>
</comment>
<evidence type="ECO:0000313" key="10">
    <source>
        <dbReference type="EMBL" id="MBB5016658.1"/>
    </source>
</evidence>
<dbReference type="RefSeq" id="WP_183949320.1">
    <property type="nucleotide sequence ID" value="NZ_JACHHX010000026.1"/>
</dbReference>
<evidence type="ECO:0000313" key="11">
    <source>
        <dbReference type="Proteomes" id="UP000519004"/>
    </source>
</evidence>
<proteinExistence type="inferred from homology"/>
<dbReference type="Proteomes" id="UP000519004">
    <property type="component" value="Unassembled WGS sequence"/>
</dbReference>
<keyword evidence="7 9" id="KW-0811">Translocation</keyword>
<dbReference type="PANTHER" id="PTHR33910:SF1">
    <property type="entry name" value="PROTEIN TRANSLOCASE SUBUNIT SECE"/>
    <property type="match status" value="1"/>
</dbReference>
<evidence type="ECO:0000256" key="7">
    <source>
        <dbReference type="ARBA" id="ARBA00023010"/>
    </source>
</evidence>
<evidence type="ECO:0000256" key="3">
    <source>
        <dbReference type="ARBA" id="ARBA00022475"/>
    </source>
</evidence>
<dbReference type="PROSITE" id="PS01067">
    <property type="entry name" value="SECE_SEC61G"/>
    <property type="match status" value="1"/>
</dbReference>
<organism evidence="10 11">
    <name type="scientific">Rehaibacterium terrae</name>
    <dbReference type="NCBI Taxonomy" id="1341696"/>
    <lineage>
        <taxon>Bacteria</taxon>
        <taxon>Pseudomonadati</taxon>
        <taxon>Pseudomonadota</taxon>
        <taxon>Gammaproteobacteria</taxon>
        <taxon>Lysobacterales</taxon>
        <taxon>Lysobacteraceae</taxon>
        <taxon>Rehaibacterium</taxon>
    </lineage>
</organism>
<dbReference type="GO" id="GO:0065002">
    <property type="term" value="P:intracellular protein transmembrane transport"/>
    <property type="evidence" value="ECO:0007669"/>
    <property type="project" value="UniProtKB-UniRule"/>
</dbReference>
<keyword evidence="5 9" id="KW-0653">Protein transport</keyword>
<sequence length="125" mass="13595">MNAKVEQSAQAASPGDIVKYVLAGLIAVAGVVGFYWFAEWPGPLRGLLPVLAVIVAGIVCLPTAKGRQAREFLSETRFELRKVVWPTRQETLRSTGVILVVVIIISLLIALIDFFISSFIGWLLG</sequence>
<evidence type="ECO:0000256" key="1">
    <source>
        <dbReference type="ARBA" id="ARBA00004370"/>
    </source>
</evidence>
<comment type="subcellular location">
    <subcellularLocation>
        <location evidence="1">Membrane</location>
    </subcellularLocation>
</comment>
<accession>A0A7W7Y214</accession>
<dbReference type="GO" id="GO:0043952">
    <property type="term" value="P:protein transport by the Sec complex"/>
    <property type="evidence" value="ECO:0007669"/>
    <property type="project" value="UniProtKB-UniRule"/>
</dbReference>
<feature type="transmembrane region" description="Helical" evidence="9">
    <location>
        <begin position="44"/>
        <end position="64"/>
    </location>
</feature>
<comment type="function">
    <text evidence="9">Essential subunit of the Sec protein translocation channel SecYEG. Clamps together the 2 halves of SecY. May contact the channel plug during translocation.</text>
</comment>
<dbReference type="NCBIfam" id="TIGR00964">
    <property type="entry name" value="secE_bact"/>
    <property type="match status" value="1"/>
</dbReference>
<keyword evidence="6 9" id="KW-1133">Transmembrane helix</keyword>
<dbReference type="Pfam" id="PF00584">
    <property type="entry name" value="SecE"/>
    <property type="match status" value="1"/>
</dbReference>
<keyword evidence="4 9" id="KW-0812">Transmembrane</keyword>
<protein>
    <recommendedName>
        <fullName evidence="9">Protein translocase subunit SecE</fullName>
    </recommendedName>
</protein>
<feature type="transmembrane region" description="Helical" evidence="9">
    <location>
        <begin position="97"/>
        <end position="124"/>
    </location>
</feature>
<dbReference type="InterPro" id="IPR005807">
    <property type="entry name" value="SecE_bac"/>
</dbReference>
<evidence type="ECO:0000256" key="9">
    <source>
        <dbReference type="HAMAP-Rule" id="MF_00422"/>
    </source>
</evidence>
<dbReference type="HAMAP" id="MF_00422">
    <property type="entry name" value="SecE"/>
    <property type="match status" value="1"/>
</dbReference>
<dbReference type="GO" id="GO:0005886">
    <property type="term" value="C:plasma membrane"/>
    <property type="evidence" value="ECO:0007669"/>
    <property type="project" value="UniProtKB-UniRule"/>
</dbReference>
<keyword evidence="11" id="KW-1185">Reference proteome</keyword>
<gene>
    <name evidence="9" type="primary">secE</name>
    <name evidence="10" type="ORF">HNQ58_002580</name>
</gene>
<evidence type="ECO:0000256" key="4">
    <source>
        <dbReference type="ARBA" id="ARBA00022692"/>
    </source>
</evidence>
<dbReference type="GO" id="GO:0006605">
    <property type="term" value="P:protein targeting"/>
    <property type="evidence" value="ECO:0007669"/>
    <property type="project" value="UniProtKB-UniRule"/>
</dbReference>